<dbReference type="PANTHER" id="PTHR33064">
    <property type="entry name" value="POL PROTEIN"/>
    <property type="match status" value="1"/>
</dbReference>
<dbReference type="PANTHER" id="PTHR33064:SF37">
    <property type="entry name" value="RIBONUCLEASE H"/>
    <property type="match status" value="1"/>
</dbReference>
<feature type="non-terminal residue" evidence="2">
    <location>
        <position position="68"/>
    </location>
</feature>
<reference evidence="2 3" key="1">
    <citation type="journal article" date="2016" name="Mol. Biol. Evol.">
        <title>Comparative Genomics of Early-Diverging Mushroom-Forming Fungi Provides Insights into the Origins of Lignocellulose Decay Capabilities.</title>
        <authorList>
            <person name="Nagy L.G."/>
            <person name="Riley R."/>
            <person name="Tritt A."/>
            <person name="Adam C."/>
            <person name="Daum C."/>
            <person name="Floudas D."/>
            <person name="Sun H."/>
            <person name="Yadav J.S."/>
            <person name="Pangilinan J."/>
            <person name="Larsson K.H."/>
            <person name="Matsuura K."/>
            <person name="Barry K."/>
            <person name="Labutti K."/>
            <person name="Kuo R."/>
            <person name="Ohm R.A."/>
            <person name="Bhattacharya S.S."/>
            <person name="Shirouzu T."/>
            <person name="Yoshinaga Y."/>
            <person name="Martin F.M."/>
            <person name="Grigoriev I.V."/>
            <person name="Hibbett D.S."/>
        </authorList>
    </citation>
    <scope>NUCLEOTIDE SEQUENCE [LARGE SCALE GENOMIC DNA]</scope>
    <source>
        <strain evidence="2 3">CBS 109695</strain>
    </source>
</reference>
<dbReference type="InterPro" id="IPR043502">
    <property type="entry name" value="DNA/RNA_pol_sf"/>
</dbReference>
<keyword evidence="1" id="KW-1133">Transmembrane helix</keyword>
<sequence>AKCHLFYSSILLLGHKVSRLGLSTHEAKVQAIMELVRPTKVSQLQAFLGMVVYFSSFIPFYAGICAPL</sequence>
<dbReference type="Gene3D" id="3.30.70.270">
    <property type="match status" value="1"/>
</dbReference>
<dbReference type="InterPro" id="IPR051320">
    <property type="entry name" value="Viral_Replic_Matur_Polypro"/>
</dbReference>
<dbReference type="EMBL" id="KV417881">
    <property type="protein sequence ID" value="KZP04873.1"/>
    <property type="molecule type" value="Genomic_DNA"/>
</dbReference>
<feature type="transmembrane region" description="Helical" evidence="1">
    <location>
        <begin position="43"/>
        <end position="64"/>
    </location>
</feature>
<organism evidence="2 3">
    <name type="scientific">Athelia psychrophila</name>
    <dbReference type="NCBI Taxonomy" id="1759441"/>
    <lineage>
        <taxon>Eukaryota</taxon>
        <taxon>Fungi</taxon>
        <taxon>Dikarya</taxon>
        <taxon>Basidiomycota</taxon>
        <taxon>Agaricomycotina</taxon>
        <taxon>Agaricomycetes</taxon>
        <taxon>Agaricomycetidae</taxon>
        <taxon>Atheliales</taxon>
        <taxon>Atheliaceae</taxon>
        <taxon>Athelia</taxon>
    </lineage>
</organism>
<dbReference type="InterPro" id="IPR043128">
    <property type="entry name" value="Rev_trsase/Diguanyl_cyclase"/>
</dbReference>
<keyword evidence="3" id="KW-1185">Reference proteome</keyword>
<name>A0A167VCV5_9AGAM</name>
<evidence type="ECO:0008006" key="4">
    <source>
        <dbReference type="Google" id="ProtNLM"/>
    </source>
</evidence>
<keyword evidence="1" id="KW-0472">Membrane</keyword>
<dbReference type="STRING" id="436010.A0A167VCV5"/>
<dbReference type="OrthoDB" id="3364103at2759"/>
<proteinExistence type="predicted"/>
<accession>A0A167VCV5</accession>
<dbReference type="AlphaFoldDB" id="A0A167VCV5"/>
<protein>
    <recommendedName>
        <fullName evidence="4">DNA/RNA polymerase</fullName>
    </recommendedName>
</protein>
<dbReference type="Proteomes" id="UP000076532">
    <property type="component" value="Unassembled WGS sequence"/>
</dbReference>
<gene>
    <name evidence="2" type="ORF">FIBSPDRAFT_661223</name>
</gene>
<feature type="non-terminal residue" evidence="2">
    <location>
        <position position="1"/>
    </location>
</feature>
<dbReference type="SUPFAM" id="SSF56672">
    <property type="entry name" value="DNA/RNA polymerases"/>
    <property type="match status" value="1"/>
</dbReference>
<keyword evidence="1" id="KW-0812">Transmembrane</keyword>
<evidence type="ECO:0000313" key="2">
    <source>
        <dbReference type="EMBL" id="KZP04873.1"/>
    </source>
</evidence>
<evidence type="ECO:0000313" key="3">
    <source>
        <dbReference type="Proteomes" id="UP000076532"/>
    </source>
</evidence>
<evidence type="ECO:0000256" key="1">
    <source>
        <dbReference type="SAM" id="Phobius"/>
    </source>
</evidence>